<feature type="transmembrane region" description="Helical" evidence="1">
    <location>
        <begin position="39"/>
        <end position="64"/>
    </location>
</feature>
<accession>A0ABS3YC25</accession>
<evidence type="ECO:0000313" key="3">
    <source>
        <dbReference type="Proteomes" id="UP000679126"/>
    </source>
</evidence>
<organism evidence="2 3">
    <name type="scientific">Chitinophaga chungangae</name>
    <dbReference type="NCBI Taxonomy" id="2821488"/>
    <lineage>
        <taxon>Bacteria</taxon>
        <taxon>Pseudomonadati</taxon>
        <taxon>Bacteroidota</taxon>
        <taxon>Chitinophagia</taxon>
        <taxon>Chitinophagales</taxon>
        <taxon>Chitinophagaceae</taxon>
        <taxon>Chitinophaga</taxon>
    </lineage>
</organism>
<dbReference type="Proteomes" id="UP000679126">
    <property type="component" value="Unassembled WGS sequence"/>
</dbReference>
<keyword evidence="1" id="KW-1133">Transmembrane helix</keyword>
<feature type="transmembrane region" description="Helical" evidence="1">
    <location>
        <begin position="6"/>
        <end position="27"/>
    </location>
</feature>
<dbReference type="EMBL" id="JAGHKP010000001">
    <property type="protein sequence ID" value="MBO9151883.1"/>
    <property type="molecule type" value="Genomic_DNA"/>
</dbReference>
<dbReference type="RefSeq" id="WP_209144506.1">
    <property type="nucleotide sequence ID" value="NZ_JAGHKP010000001.1"/>
</dbReference>
<protein>
    <recommendedName>
        <fullName evidence="4">DUF1634 domain-containing protein</fullName>
    </recommendedName>
</protein>
<feature type="transmembrane region" description="Helical" evidence="1">
    <location>
        <begin position="76"/>
        <end position="92"/>
    </location>
</feature>
<evidence type="ECO:0008006" key="4">
    <source>
        <dbReference type="Google" id="ProtNLM"/>
    </source>
</evidence>
<proteinExistence type="predicted"/>
<keyword evidence="1" id="KW-0472">Membrane</keyword>
<keyword evidence="1" id="KW-0812">Transmembrane</keyword>
<name>A0ABS3YC25_9BACT</name>
<comment type="caution">
    <text evidence="2">The sequence shown here is derived from an EMBL/GenBank/DDBJ whole genome shotgun (WGS) entry which is preliminary data.</text>
</comment>
<sequence length="93" mass="10743">MNWLRFLIKVSFICNICYLAGFIIRMLDNTETWEHIAKHIMVLGGLVAAPLNILVILLAVIFLLARKVRFTDIHPVIFILNVIILLLQLELFL</sequence>
<keyword evidence="3" id="KW-1185">Reference proteome</keyword>
<evidence type="ECO:0000313" key="2">
    <source>
        <dbReference type="EMBL" id="MBO9151883.1"/>
    </source>
</evidence>
<reference evidence="3" key="1">
    <citation type="submission" date="2021-03" db="EMBL/GenBank/DDBJ databases">
        <title>Assistant Professor.</title>
        <authorList>
            <person name="Huq M.A."/>
        </authorList>
    </citation>
    <scope>NUCLEOTIDE SEQUENCE [LARGE SCALE GENOMIC DNA]</scope>
    <source>
        <strain evidence="3">MAH-28</strain>
    </source>
</reference>
<evidence type="ECO:0000256" key="1">
    <source>
        <dbReference type="SAM" id="Phobius"/>
    </source>
</evidence>
<gene>
    <name evidence="2" type="ORF">J7I43_06660</name>
</gene>